<dbReference type="Gene3D" id="3.30.420.10">
    <property type="entry name" value="Ribonuclease H-like superfamily/Ribonuclease H"/>
    <property type="match status" value="1"/>
</dbReference>
<dbReference type="GO" id="GO:0003676">
    <property type="term" value="F:nucleic acid binding"/>
    <property type="evidence" value="ECO:0007669"/>
    <property type="project" value="InterPro"/>
</dbReference>
<evidence type="ECO:0000259" key="1">
    <source>
        <dbReference type="SMART" id="SM00474"/>
    </source>
</evidence>
<accession>A0AAE0YX71</accession>
<organism evidence="2 3">
    <name type="scientific">Elysia crispata</name>
    <name type="common">lettuce slug</name>
    <dbReference type="NCBI Taxonomy" id="231223"/>
    <lineage>
        <taxon>Eukaryota</taxon>
        <taxon>Metazoa</taxon>
        <taxon>Spiralia</taxon>
        <taxon>Lophotrochozoa</taxon>
        <taxon>Mollusca</taxon>
        <taxon>Gastropoda</taxon>
        <taxon>Heterobranchia</taxon>
        <taxon>Euthyneura</taxon>
        <taxon>Panpulmonata</taxon>
        <taxon>Sacoglossa</taxon>
        <taxon>Placobranchoidea</taxon>
        <taxon>Plakobranchidae</taxon>
        <taxon>Elysia</taxon>
    </lineage>
</organism>
<dbReference type="Pfam" id="PF01612">
    <property type="entry name" value="DNA_pol_A_exo1"/>
    <property type="match status" value="1"/>
</dbReference>
<feature type="domain" description="3'-5' exonuclease" evidence="1">
    <location>
        <begin position="84"/>
        <end position="272"/>
    </location>
</feature>
<dbReference type="GO" id="GO:0008408">
    <property type="term" value="F:3'-5' exonuclease activity"/>
    <property type="evidence" value="ECO:0007669"/>
    <property type="project" value="InterPro"/>
</dbReference>
<dbReference type="PANTHER" id="PTHR46628">
    <property type="entry name" value="PIRNA BIOGENESIS PROTEIN EXD1"/>
    <property type="match status" value="1"/>
</dbReference>
<dbReference type="SUPFAM" id="SSF53098">
    <property type="entry name" value="Ribonuclease H-like"/>
    <property type="match status" value="1"/>
</dbReference>
<dbReference type="InterPro" id="IPR052144">
    <property type="entry name" value="piRNA_biogenesis_EXD1"/>
</dbReference>
<dbReference type="SMART" id="SM00474">
    <property type="entry name" value="35EXOc"/>
    <property type="match status" value="1"/>
</dbReference>
<dbReference type="InterPro" id="IPR002562">
    <property type="entry name" value="3'-5'_exonuclease_dom"/>
</dbReference>
<name>A0AAE0YX71_9GAST</name>
<sequence>MNGQNSNDNDMVKEKSCILSLSAEVEAFSAKTRVEEEYQQNILMKELEGSPREEFTVPTVTSQLNGKIGELTDNADFYDSYETPSYILICKICEKFHESVKNIMGQKAIGMAFEGQNLGRNGVLSLVQIATTSELFIFDIIRLGNEAFRAGLKAVFESQDVMKVIHDCRWIADLLRCQHDISMANIFDTQVANAFVQLNLNEGKWPKYVETLPECLITHLNFLPQDVHCSQITEENEVVWLVRPLPLEILDSVTKNAVHLLRLYHVLLAAMLVEFRAAVEIYLNLASGTAEDVKKYKNIWFMGVCLPFWKEAAAILVTKINRVEAFRPIALLIPKLNKDIQTDGSPHPKT</sequence>
<dbReference type="EMBL" id="JAWDGP010005184">
    <property type="protein sequence ID" value="KAK3758944.1"/>
    <property type="molecule type" value="Genomic_DNA"/>
</dbReference>
<protein>
    <recommendedName>
        <fullName evidence="1">3'-5' exonuclease domain-containing protein</fullName>
    </recommendedName>
</protein>
<proteinExistence type="predicted"/>
<evidence type="ECO:0000313" key="2">
    <source>
        <dbReference type="EMBL" id="KAK3758944.1"/>
    </source>
</evidence>
<reference evidence="2" key="1">
    <citation type="journal article" date="2023" name="G3 (Bethesda)">
        <title>A reference genome for the long-term kleptoplast-retaining sea slug Elysia crispata morphotype clarki.</title>
        <authorList>
            <person name="Eastman K.E."/>
            <person name="Pendleton A.L."/>
            <person name="Shaikh M.A."/>
            <person name="Suttiyut T."/>
            <person name="Ogas R."/>
            <person name="Tomko P."/>
            <person name="Gavelis G."/>
            <person name="Widhalm J.R."/>
            <person name="Wisecaver J.H."/>
        </authorList>
    </citation>
    <scope>NUCLEOTIDE SEQUENCE</scope>
    <source>
        <strain evidence="2">ECLA1</strain>
    </source>
</reference>
<evidence type="ECO:0000313" key="3">
    <source>
        <dbReference type="Proteomes" id="UP001283361"/>
    </source>
</evidence>
<dbReference type="InterPro" id="IPR036397">
    <property type="entry name" value="RNaseH_sf"/>
</dbReference>
<dbReference type="Proteomes" id="UP001283361">
    <property type="component" value="Unassembled WGS sequence"/>
</dbReference>
<dbReference type="GO" id="GO:0034587">
    <property type="term" value="P:piRNA processing"/>
    <property type="evidence" value="ECO:0007669"/>
    <property type="project" value="TreeGrafter"/>
</dbReference>
<comment type="caution">
    <text evidence="2">The sequence shown here is derived from an EMBL/GenBank/DDBJ whole genome shotgun (WGS) entry which is preliminary data.</text>
</comment>
<gene>
    <name evidence="2" type="ORF">RRG08_015190</name>
</gene>
<dbReference type="InterPro" id="IPR012337">
    <property type="entry name" value="RNaseH-like_sf"/>
</dbReference>
<dbReference type="AlphaFoldDB" id="A0AAE0YX71"/>
<dbReference type="PANTHER" id="PTHR46628:SF1">
    <property type="entry name" value="PIRNA BIOGENESIS PROTEIN EXD1"/>
    <property type="match status" value="1"/>
</dbReference>
<dbReference type="GO" id="GO:1990923">
    <property type="term" value="C:PET complex"/>
    <property type="evidence" value="ECO:0007669"/>
    <property type="project" value="TreeGrafter"/>
</dbReference>
<keyword evidence="3" id="KW-1185">Reference proteome</keyword>